<dbReference type="AlphaFoldDB" id="A0A6A7APY3"/>
<name>A0A6A7APY3_9PLEO</name>
<dbReference type="EMBL" id="MU006412">
    <property type="protein sequence ID" value="KAF2844135.1"/>
    <property type="molecule type" value="Genomic_DNA"/>
</dbReference>
<dbReference type="PROSITE" id="PS51257">
    <property type="entry name" value="PROKAR_LIPOPROTEIN"/>
    <property type="match status" value="1"/>
</dbReference>
<evidence type="ECO:0000313" key="3">
    <source>
        <dbReference type="Proteomes" id="UP000799423"/>
    </source>
</evidence>
<feature type="signal peptide" evidence="1">
    <location>
        <begin position="1"/>
        <end position="22"/>
    </location>
</feature>
<protein>
    <submittedName>
        <fullName evidence="2">Uncharacterized protein</fullName>
    </submittedName>
</protein>
<organism evidence="2 3">
    <name type="scientific">Plenodomus tracheiphilus IPT5</name>
    <dbReference type="NCBI Taxonomy" id="1408161"/>
    <lineage>
        <taxon>Eukaryota</taxon>
        <taxon>Fungi</taxon>
        <taxon>Dikarya</taxon>
        <taxon>Ascomycota</taxon>
        <taxon>Pezizomycotina</taxon>
        <taxon>Dothideomycetes</taxon>
        <taxon>Pleosporomycetidae</taxon>
        <taxon>Pleosporales</taxon>
        <taxon>Pleosporineae</taxon>
        <taxon>Leptosphaeriaceae</taxon>
        <taxon>Plenodomus</taxon>
    </lineage>
</organism>
<dbReference type="Proteomes" id="UP000799423">
    <property type="component" value="Unassembled WGS sequence"/>
</dbReference>
<gene>
    <name evidence="2" type="ORF">T440DRAFT_473633</name>
</gene>
<feature type="chain" id="PRO_5025328294" evidence="1">
    <location>
        <begin position="23"/>
        <end position="134"/>
    </location>
</feature>
<dbReference type="OrthoDB" id="3497702at2759"/>
<evidence type="ECO:0000313" key="2">
    <source>
        <dbReference type="EMBL" id="KAF2844135.1"/>
    </source>
</evidence>
<keyword evidence="1" id="KW-0732">Signal</keyword>
<keyword evidence="3" id="KW-1185">Reference proteome</keyword>
<evidence type="ECO:0000256" key="1">
    <source>
        <dbReference type="SAM" id="SignalP"/>
    </source>
</evidence>
<sequence>MKASTFLTSGAVIFCATSSATACADNESTNIAFNVSLSDDLTGENAIKPVQVNKGAVTLGSLFAGQVGDRIFATSLQAVNPGVGGGNVLCIIINPWNPETALRLNAQTTFVDLDGDEGAATQTDVTDFTIACEL</sequence>
<reference evidence="2" key="1">
    <citation type="submission" date="2020-01" db="EMBL/GenBank/DDBJ databases">
        <authorList>
            <consortium name="DOE Joint Genome Institute"/>
            <person name="Haridas S."/>
            <person name="Albert R."/>
            <person name="Binder M."/>
            <person name="Bloem J."/>
            <person name="Labutti K."/>
            <person name="Salamov A."/>
            <person name="Andreopoulos B."/>
            <person name="Baker S.E."/>
            <person name="Barry K."/>
            <person name="Bills G."/>
            <person name="Bluhm B.H."/>
            <person name="Cannon C."/>
            <person name="Castanera R."/>
            <person name="Culley D.E."/>
            <person name="Daum C."/>
            <person name="Ezra D."/>
            <person name="Gonzalez J.B."/>
            <person name="Henrissat B."/>
            <person name="Kuo A."/>
            <person name="Liang C."/>
            <person name="Lipzen A."/>
            <person name="Lutzoni F."/>
            <person name="Magnuson J."/>
            <person name="Mondo S."/>
            <person name="Nolan M."/>
            <person name="Ohm R."/>
            <person name="Pangilinan J."/>
            <person name="Park H.-J."/>
            <person name="Ramirez L."/>
            <person name="Alfaro M."/>
            <person name="Sun H."/>
            <person name="Tritt A."/>
            <person name="Yoshinaga Y."/>
            <person name="Zwiers L.-H."/>
            <person name="Turgeon B.G."/>
            <person name="Goodwin S.B."/>
            <person name="Spatafora J.W."/>
            <person name="Crous P.W."/>
            <person name="Grigoriev I.V."/>
        </authorList>
    </citation>
    <scope>NUCLEOTIDE SEQUENCE</scope>
    <source>
        <strain evidence="2">IPT5</strain>
    </source>
</reference>
<proteinExistence type="predicted"/>
<accession>A0A6A7APY3</accession>